<evidence type="ECO:0000256" key="4">
    <source>
        <dbReference type="ARBA" id="ARBA00023242"/>
    </source>
</evidence>
<organism evidence="6 7">
    <name type="scientific">Synaphobranchus kaupii</name>
    <name type="common">Kaup's arrowtooth eel</name>
    <dbReference type="NCBI Taxonomy" id="118154"/>
    <lineage>
        <taxon>Eukaryota</taxon>
        <taxon>Metazoa</taxon>
        <taxon>Chordata</taxon>
        <taxon>Craniata</taxon>
        <taxon>Vertebrata</taxon>
        <taxon>Euteleostomi</taxon>
        <taxon>Actinopterygii</taxon>
        <taxon>Neopterygii</taxon>
        <taxon>Teleostei</taxon>
        <taxon>Anguilliformes</taxon>
        <taxon>Synaphobranchidae</taxon>
        <taxon>Synaphobranchus</taxon>
    </lineage>
</organism>
<sequence length="56" mass="6534">MPDDQTPTPTRFLKNCEEVGLFSELASSFEQEFRKTQEDDNNNNHKKTGKNMVSLW</sequence>
<evidence type="ECO:0008006" key="8">
    <source>
        <dbReference type="Google" id="ProtNLM"/>
    </source>
</evidence>
<dbReference type="GO" id="GO:0005634">
    <property type="term" value="C:nucleus"/>
    <property type="evidence" value="ECO:0007669"/>
    <property type="project" value="UniProtKB-SubCell"/>
</dbReference>
<dbReference type="PANTHER" id="PTHR19304">
    <property type="entry name" value="CYCLIC-AMP RESPONSE ELEMENT BINDING PROTEIN"/>
    <property type="match status" value="1"/>
</dbReference>
<reference evidence="6" key="1">
    <citation type="journal article" date="2023" name="Science">
        <title>Genome structures resolve the early diversification of teleost fishes.</title>
        <authorList>
            <person name="Parey E."/>
            <person name="Louis A."/>
            <person name="Montfort J."/>
            <person name="Bouchez O."/>
            <person name="Roques C."/>
            <person name="Iampietro C."/>
            <person name="Lluch J."/>
            <person name="Castinel A."/>
            <person name="Donnadieu C."/>
            <person name="Desvignes T."/>
            <person name="Floi Bucao C."/>
            <person name="Jouanno E."/>
            <person name="Wen M."/>
            <person name="Mejri S."/>
            <person name="Dirks R."/>
            <person name="Jansen H."/>
            <person name="Henkel C."/>
            <person name="Chen W.J."/>
            <person name="Zahm M."/>
            <person name="Cabau C."/>
            <person name="Klopp C."/>
            <person name="Thompson A.W."/>
            <person name="Robinson-Rechavi M."/>
            <person name="Braasch I."/>
            <person name="Lecointre G."/>
            <person name="Bobe J."/>
            <person name="Postlethwait J.H."/>
            <person name="Berthelot C."/>
            <person name="Roest Crollius H."/>
            <person name="Guiguen Y."/>
        </authorList>
    </citation>
    <scope>NUCLEOTIDE SEQUENCE</scope>
    <source>
        <strain evidence="6">WJC10195</strain>
    </source>
</reference>
<comment type="caution">
    <text evidence="6">The sequence shown here is derived from an EMBL/GenBank/DDBJ whole genome shotgun (WGS) entry which is preliminary data.</text>
</comment>
<proteinExistence type="predicted"/>
<evidence type="ECO:0000256" key="3">
    <source>
        <dbReference type="ARBA" id="ARBA00023163"/>
    </source>
</evidence>
<dbReference type="AlphaFoldDB" id="A0A9Q1IYV0"/>
<name>A0A9Q1IYV0_SYNKA</name>
<evidence type="ECO:0000256" key="1">
    <source>
        <dbReference type="ARBA" id="ARBA00004123"/>
    </source>
</evidence>
<evidence type="ECO:0000313" key="7">
    <source>
        <dbReference type="Proteomes" id="UP001152622"/>
    </source>
</evidence>
<dbReference type="Proteomes" id="UP001152622">
    <property type="component" value="Chromosome 5"/>
</dbReference>
<comment type="subcellular location">
    <subcellularLocation>
        <location evidence="1">Nucleus</location>
    </subcellularLocation>
</comment>
<dbReference type="OrthoDB" id="295274at2759"/>
<gene>
    <name evidence="6" type="ORF">SKAU_G00155380</name>
</gene>
<dbReference type="InterPro" id="IPR051027">
    <property type="entry name" value="bZIP_transcription_factors"/>
</dbReference>
<keyword evidence="2" id="KW-0805">Transcription regulation</keyword>
<dbReference type="EMBL" id="JAINUF010000005">
    <property type="protein sequence ID" value="KAJ8359013.1"/>
    <property type="molecule type" value="Genomic_DNA"/>
</dbReference>
<protein>
    <recommendedName>
        <fullName evidence="8">Cyclic AMP-dependent transcription factor ATF-7</fullName>
    </recommendedName>
</protein>
<accession>A0A9Q1IYV0</accession>
<keyword evidence="4" id="KW-0539">Nucleus</keyword>
<evidence type="ECO:0000256" key="2">
    <source>
        <dbReference type="ARBA" id="ARBA00023015"/>
    </source>
</evidence>
<evidence type="ECO:0000313" key="6">
    <source>
        <dbReference type="EMBL" id="KAJ8359013.1"/>
    </source>
</evidence>
<keyword evidence="7" id="KW-1185">Reference proteome</keyword>
<keyword evidence="3" id="KW-0804">Transcription</keyword>
<feature type="region of interest" description="Disordered" evidence="5">
    <location>
        <begin position="33"/>
        <end position="56"/>
    </location>
</feature>
<evidence type="ECO:0000256" key="5">
    <source>
        <dbReference type="SAM" id="MobiDB-lite"/>
    </source>
</evidence>